<dbReference type="PROSITE" id="PS51900">
    <property type="entry name" value="CB"/>
    <property type="match status" value="1"/>
</dbReference>
<dbReference type="GO" id="GO:0006310">
    <property type="term" value="P:DNA recombination"/>
    <property type="evidence" value="ECO:0007669"/>
    <property type="project" value="UniProtKB-KW"/>
</dbReference>
<dbReference type="PROSITE" id="PS51898">
    <property type="entry name" value="TYR_RECOMBINASE"/>
    <property type="match status" value="1"/>
</dbReference>
<dbReference type="InParanoid" id="E3J643"/>
<gene>
    <name evidence="9" type="ordered locus">FraEuI1c_0248</name>
</gene>
<dbReference type="GO" id="GO:0015074">
    <property type="term" value="P:DNA integration"/>
    <property type="evidence" value="ECO:0007669"/>
    <property type="project" value="UniProtKB-KW"/>
</dbReference>
<dbReference type="InterPro" id="IPR011010">
    <property type="entry name" value="DNA_brk_join_enz"/>
</dbReference>
<evidence type="ECO:0000256" key="2">
    <source>
        <dbReference type="ARBA" id="ARBA00022908"/>
    </source>
</evidence>
<feature type="domain" description="Core-binding (CB)" evidence="8">
    <location>
        <begin position="87"/>
        <end position="174"/>
    </location>
</feature>
<comment type="similarity">
    <text evidence="1">Belongs to the 'phage' integrase family.</text>
</comment>
<evidence type="ECO:0000256" key="3">
    <source>
        <dbReference type="ARBA" id="ARBA00023125"/>
    </source>
</evidence>
<dbReference type="PANTHER" id="PTHR30629:SF2">
    <property type="entry name" value="PROPHAGE INTEGRASE INTS-RELATED"/>
    <property type="match status" value="1"/>
</dbReference>
<dbReference type="SUPFAM" id="SSF56349">
    <property type="entry name" value="DNA breaking-rejoining enzymes"/>
    <property type="match status" value="2"/>
</dbReference>
<dbReference type="eggNOG" id="COG0582">
    <property type="taxonomic scope" value="Bacteria"/>
</dbReference>
<dbReference type="Pfam" id="PF00589">
    <property type="entry name" value="Phage_integrase"/>
    <property type="match status" value="1"/>
</dbReference>
<keyword evidence="2" id="KW-0229">DNA integration</keyword>
<evidence type="ECO:0000313" key="9">
    <source>
        <dbReference type="EMBL" id="ADP78334.1"/>
    </source>
</evidence>
<dbReference type="EMBL" id="CP002299">
    <property type="protein sequence ID" value="ADP78334.1"/>
    <property type="molecule type" value="Genomic_DNA"/>
</dbReference>
<dbReference type="InterPro" id="IPR013762">
    <property type="entry name" value="Integrase-like_cat_sf"/>
</dbReference>
<evidence type="ECO:0000259" key="7">
    <source>
        <dbReference type="PROSITE" id="PS51898"/>
    </source>
</evidence>
<sequence length="548" mass="59558">MNVKTEKRCGCRDPETKKKYPRGGCPRIEDRGHGTWAWRIWVPSELVPLVGKKEISGSGCRTKRDAEKAADEAVGNIRAGQQHVGRLTVGQYLDEWLEGKRRLRPSARRTYESHLRVHLKPWLGKVPLVGLRADHIDKAFRQIEAAGASKPQPTGPATIERIRDTLRNALNDAVDRRLIPFNPVRGVELPEYSQPEIEPWEAHEVGTFLDEASTDRLAAMWELIGLHGVRRGEACGASWPGLDTERSVLTIGQQITESGGQHGVWAPKTRSGRRKVDLDSTTLGSLLAHRIAQDSERDDIGPAWDNGTLPNEHGEPVHLEGLIFTRPDGQYLRPGYVSARMQVIARRAGLLGAVRAAAQAEARTLAVGVRQRDIDPRGTWTLYVDRVPVGEVTVTGVTRLRGNGALLDLAVPLAGDVPARAELGRGLLSRRRLHDLRHSSASIQLSEGIDLALVSKRLGHSSPAITGALYAHLLRPAGQRAAETVAKAVPRSARSGHPLGTDAVLGSGDASPRQSGEANLLVESGGRGIRTHDEVAPIAVFKTAAIGH</sequence>
<reference evidence="9 10" key="1">
    <citation type="submission" date="2010-10" db="EMBL/GenBank/DDBJ databases">
        <title>Complete sequence of Frankia sp. EuI1c.</title>
        <authorList>
            <consortium name="US DOE Joint Genome Institute"/>
            <person name="Lucas S."/>
            <person name="Copeland A."/>
            <person name="Lapidus A."/>
            <person name="Cheng J.-F."/>
            <person name="Bruce D."/>
            <person name="Goodwin L."/>
            <person name="Pitluck S."/>
            <person name="Chertkov O."/>
            <person name="Detter J.C."/>
            <person name="Han C."/>
            <person name="Tapia R."/>
            <person name="Land M."/>
            <person name="Hauser L."/>
            <person name="Jeffries C."/>
            <person name="Kyrpides N."/>
            <person name="Ivanova N."/>
            <person name="Mikhailova N."/>
            <person name="Beauchemin N."/>
            <person name="Sen A."/>
            <person name="Sur S.A."/>
            <person name="Gtari M."/>
            <person name="Wall L."/>
            <person name="Tisa L."/>
            <person name="Woyke T."/>
        </authorList>
    </citation>
    <scope>NUCLEOTIDE SEQUENCE [LARGE SCALE GENOMIC DNA]</scope>
    <source>
        <strain evidence="10">DSM 45817 / CECT 9037 / EuI1c</strain>
    </source>
</reference>
<feature type="domain" description="Tyr recombinase" evidence="7">
    <location>
        <begin position="193"/>
        <end position="484"/>
    </location>
</feature>
<dbReference type="InterPro" id="IPR044068">
    <property type="entry name" value="CB"/>
</dbReference>
<dbReference type="STRING" id="298654.FraEuI1c_0248"/>
<evidence type="ECO:0000256" key="6">
    <source>
        <dbReference type="SAM" id="MobiDB-lite"/>
    </source>
</evidence>
<dbReference type="Proteomes" id="UP000002484">
    <property type="component" value="Chromosome"/>
</dbReference>
<keyword evidence="3 5" id="KW-0238">DNA-binding</keyword>
<dbReference type="KEGG" id="fri:FraEuI1c_0248"/>
<organism evidence="9 10">
    <name type="scientific">Pseudofrankia inefficax (strain DSM 45817 / CECT 9037 / DDB 130130 / EuI1c)</name>
    <name type="common">Frankia inefficax</name>
    <dbReference type="NCBI Taxonomy" id="298654"/>
    <lineage>
        <taxon>Bacteria</taxon>
        <taxon>Bacillati</taxon>
        <taxon>Actinomycetota</taxon>
        <taxon>Actinomycetes</taxon>
        <taxon>Frankiales</taxon>
        <taxon>Frankiaceae</taxon>
        <taxon>Pseudofrankia</taxon>
    </lineage>
</organism>
<evidence type="ECO:0000259" key="8">
    <source>
        <dbReference type="PROSITE" id="PS51900"/>
    </source>
</evidence>
<feature type="region of interest" description="Disordered" evidence="6">
    <location>
        <begin position="489"/>
        <end position="517"/>
    </location>
</feature>
<dbReference type="InterPro" id="IPR010998">
    <property type="entry name" value="Integrase_recombinase_N"/>
</dbReference>
<dbReference type="AlphaFoldDB" id="E3J643"/>
<dbReference type="GO" id="GO:0003677">
    <property type="term" value="F:DNA binding"/>
    <property type="evidence" value="ECO:0007669"/>
    <property type="project" value="UniProtKB-UniRule"/>
</dbReference>
<dbReference type="InterPro" id="IPR002104">
    <property type="entry name" value="Integrase_catalytic"/>
</dbReference>
<evidence type="ECO:0000256" key="1">
    <source>
        <dbReference type="ARBA" id="ARBA00008857"/>
    </source>
</evidence>
<evidence type="ECO:0000313" key="10">
    <source>
        <dbReference type="Proteomes" id="UP000002484"/>
    </source>
</evidence>
<evidence type="ECO:0000256" key="5">
    <source>
        <dbReference type="PROSITE-ProRule" id="PRU01248"/>
    </source>
</evidence>
<dbReference type="InterPro" id="IPR050808">
    <property type="entry name" value="Phage_Integrase"/>
</dbReference>
<dbReference type="PANTHER" id="PTHR30629">
    <property type="entry name" value="PROPHAGE INTEGRASE"/>
    <property type="match status" value="1"/>
</dbReference>
<dbReference type="Gene3D" id="1.10.150.130">
    <property type="match status" value="1"/>
</dbReference>
<protein>
    <submittedName>
        <fullName evidence="9">Integrase family protein</fullName>
    </submittedName>
</protein>
<dbReference type="Pfam" id="PF14659">
    <property type="entry name" value="Phage_int_SAM_3"/>
    <property type="match status" value="1"/>
</dbReference>
<dbReference type="InterPro" id="IPR004107">
    <property type="entry name" value="Integrase_SAM-like_N"/>
</dbReference>
<evidence type="ECO:0000256" key="4">
    <source>
        <dbReference type="ARBA" id="ARBA00023172"/>
    </source>
</evidence>
<proteinExistence type="inferred from homology"/>
<keyword evidence="10" id="KW-1185">Reference proteome</keyword>
<keyword evidence="4" id="KW-0233">DNA recombination</keyword>
<name>E3J643_PSEI1</name>
<accession>E3J643</accession>
<dbReference type="Gene3D" id="1.10.443.10">
    <property type="entry name" value="Intergrase catalytic core"/>
    <property type="match status" value="1"/>
</dbReference>
<dbReference type="HOGENOM" id="CLU_027562_17_1_11"/>